<evidence type="ECO:0000313" key="1">
    <source>
        <dbReference type="EMBL" id="PIR87937.1"/>
    </source>
</evidence>
<proteinExistence type="predicted"/>
<dbReference type="Gene3D" id="3.40.50.1820">
    <property type="entry name" value="alpha/beta hydrolase"/>
    <property type="match status" value="1"/>
</dbReference>
<dbReference type="AlphaFoldDB" id="A0A2H0UNE0"/>
<sequence length="198" mass="22742">MPKQILIIHGGNTFPSHGAYLKHLENSPLDLEGLKRRQSWKSTLQEKLGPDFEVLQPRMPGSDDAVYGQWQTLFNRIIPLLNEEVILIGHSLGGAFLAKYLVENDFYKKITALILIAAPTNEELEPLGEFKPRRTFRALNRKAEKIYLLYSQDDPVVPISNLKEFQENIEKAKTIIFEDKGHFNQEEFPELVKLIQSI</sequence>
<dbReference type="InterPro" id="IPR029058">
    <property type="entry name" value="AB_hydrolase_fold"/>
</dbReference>
<name>A0A2H0UNE0_9BACT</name>
<comment type="caution">
    <text evidence="1">The sequence shown here is derived from an EMBL/GenBank/DDBJ whole genome shotgun (WGS) entry which is preliminary data.</text>
</comment>
<dbReference type="InterPro" id="IPR010662">
    <property type="entry name" value="RBBP9/YdeN"/>
</dbReference>
<dbReference type="Pfam" id="PF06821">
    <property type="entry name" value="Ser_hydrolase"/>
    <property type="match status" value="1"/>
</dbReference>
<dbReference type="SUPFAM" id="SSF53474">
    <property type="entry name" value="alpha/beta-Hydrolases"/>
    <property type="match status" value="1"/>
</dbReference>
<accession>A0A2H0UNE0</accession>
<organism evidence="1 2">
    <name type="scientific">Candidatus Harrisonbacteria bacterium CG10_big_fil_rev_8_21_14_0_10_45_28</name>
    <dbReference type="NCBI Taxonomy" id="1974586"/>
    <lineage>
        <taxon>Bacteria</taxon>
        <taxon>Candidatus Harrisoniibacteriota</taxon>
    </lineage>
</organism>
<protein>
    <recommendedName>
        <fullName evidence="3">AB hydrolase-1 domain-containing protein</fullName>
    </recommendedName>
</protein>
<dbReference type="GO" id="GO:0016787">
    <property type="term" value="F:hydrolase activity"/>
    <property type="evidence" value="ECO:0007669"/>
    <property type="project" value="InterPro"/>
</dbReference>
<evidence type="ECO:0000313" key="2">
    <source>
        <dbReference type="Proteomes" id="UP000230903"/>
    </source>
</evidence>
<dbReference type="PANTHER" id="PTHR15394:SF3">
    <property type="entry name" value="SERINE HYDROLASE RBBP9"/>
    <property type="match status" value="1"/>
</dbReference>
<gene>
    <name evidence="1" type="ORF">COU10_01885</name>
</gene>
<evidence type="ECO:0008006" key="3">
    <source>
        <dbReference type="Google" id="ProtNLM"/>
    </source>
</evidence>
<reference evidence="2" key="1">
    <citation type="submission" date="2017-09" db="EMBL/GenBank/DDBJ databases">
        <title>Depth-based differentiation of microbial function through sediment-hosted aquifers and enrichment of novel symbionts in the deep terrestrial subsurface.</title>
        <authorList>
            <person name="Probst A.J."/>
            <person name="Ladd B."/>
            <person name="Jarett J.K."/>
            <person name="Geller-Mcgrath D.E."/>
            <person name="Sieber C.M.K."/>
            <person name="Emerson J.B."/>
            <person name="Anantharaman K."/>
            <person name="Thomas B.C."/>
            <person name="Malmstrom R."/>
            <person name="Stieglmeier M."/>
            <person name="Klingl A."/>
            <person name="Woyke T."/>
            <person name="Ryan C.M."/>
            <person name="Banfield J.F."/>
        </authorList>
    </citation>
    <scope>NUCLEOTIDE SEQUENCE [LARGE SCALE GENOMIC DNA]</scope>
</reference>
<dbReference type="Proteomes" id="UP000230903">
    <property type="component" value="Unassembled WGS sequence"/>
</dbReference>
<dbReference type="EMBL" id="PFBC01000030">
    <property type="protein sequence ID" value="PIR87937.1"/>
    <property type="molecule type" value="Genomic_DNA"/>
</dbReference>
<dbReference type="PANTHER" id="PTHR15394">
    <property type="entry name" value="SERINE HYDROLASE RBBP9"/>
    <property type="match status" value="1"/>
</dbReference>